<reference evidence="1" key="1">
    <citation type="submission" date="2023-04" db="EMBL/GenBank/DDBJ databases">
        <title>Genome dynamics across the evolutionary transition to endosymbiosis.</title>
        <authorList>
            <person name="Siozios S."/>
            <person name="Nadal-Jimenez P."/>
            <person name="Azagi T."/>
            <person name="Sprong H."/>
            <person name="Frost C.L."/>
            <person name="Parratt S.R."/>
            <person name="Taylor G."/>
            <person name="Brettell L."/>
            <person name="Lew K.C."/>
            <person name="Croft L."/>
            <person name="King K.C."/>
            <person name="Brockhurst M.A."/>
            <person name="Hypsa V."/>
            <person name="Novakova E."/>
            <person name="Darby A.C."/>
            <person name="Hurst G.D.D."/>
        </authorList>
    </citation>
    <scope>NUCLEOTIDE SEQUENCE</scope>
    <source>
        <strain evidence="2">ANv_CAN</strain>
        <strain evidence="1">APv</strain>
    </source>
</reference>
<name>A0AA95GQU4_9GAMM</name>
<evidence type="ECO:0000313" key="4">
    <source>
        <dbReference type="Proteomes" id="UP001177595"/>
    </source>
</evidence>
<evidence type="ECO:0000313" key="2">
    <source>
        <dbReference type="EMBL" id="WGM07814.1"/>
    </source>
</evidence>
<proteinExistence type="predicted"/>
<accession>A0AA95GQU4</accession>
<dbReference type="AlphaFoldDB" id="A0AA95GQU4"/>
<protein>
    <submittedName>
        <fullName evidence="1">Uncharacterized protein</fullName>
    </submittedName>
</protein>
<evidence type="ECO:0000313" key="1">
    <source>
        <dbReference type="EMBL" id="WGM03237.1"/>
    </source>
</evidence>
<gene>
    <name evidence="1" type="ORF">QE210_14805</name>
    <name evidence="2" type="ORF">QE258_16760</name>
</gene>
<evidence type="ECO:0000313" key="3">
    <source>
        <dbReference type="Proteomes" id="UP001177592"/>
    </source>
</evidence>
<sequence>MNQLKALSTLLPKHIAMPL</sequence>
<organism evidence="1 4">
    <name type="scientific">Arsenophonus nasoniae</name>
    <name type="common">son-killer infecting Nasonia vitripennis</name>
    <dbReference type="NCBI Taxonomy" id="638"/>
    <lineage>
        <taxon>Bacteria</taxon>
        <taxon>Pseudomonadati</taxon>
        <taxon>Pseudomonadota</taxon>
        <taxon>Gammaproteobacteria</taxon>
        <taxon>Enterobacterales</taxon>
        <taxon>Morganellaceae</taxon>
        <taxon>Arsenophonus</taxon>
    </lineage>
</organism>
<dbReference type="RefSeq" id="WP_246067446.1">
    <property type="nucleotide sequence ID" value="NZ_CP038613.1"/>
</dbReference>
<dbReference type="Proteomes" id="UP001177592">
    <property type="component" value="Chromosome"/>
</dbReference>
<dbReference type="GeneID" id="96879321"/>
<keyword evidence="3" id="KW-1185">Reference proteome</keyword>
<dbReference type="EMBL" id="CP123523">
    <property type="protein sequence ID" value="WGM07814.1"/>
    <property type="molecule type" value="Genomic_DNA"/>
</dbReference>
<dbReference type="EMBL" id="CP123504">
    <property type="protein sequence ID" value="WGM03237.1"/>
    <property type="molecule type" value="Genomic_DNA"/>
</dbReference>
<dbReference type="Proteomes" id="UP001177595">
    <property type="component" value="Chromosome"/>
</dbReference>